<dbReference type="OrthoDB" id="9813383at2"/>
<organism evidence="2 3">
    <name type="scientific">Stutzerimonas stutzeri</name>
    <name type="common">Pseudomonas stutzeri</name>
    <dbReference type="NCBI Taxonomy" id="316"/>
    <lineage>
        <taxon>Bacteria</taxon>
        <taxon>Pseudomonadati</taxon>
        <taxon>Pseudomonadota</taxon>
        <taxon>Gammaproteobacteria</taxon>
        <taxon>Pseudomonadales</taxon>
        <taxon>Pseudomonadaceae</taxon>
        <taxon>Stutzerimonas</taxon>
    </lineage>
</organism>
<accession>A0A172WVL3</accession>
<dbReference type="PANTHER" id="PTHR42695">
    <property type="entry name" value="GLUTAMINE AMIDOTRANSFERASE YLR126C-RELATED"/>
    <property type="match status" value="1"/>
</dbReference>
<dbReference type="InterPro" id="IPR044992">
    <property type="entry name" value="ChyE-like"/>
</dbReference>
<dbReference type="Proteomes" id="UP000077787">
    <property type="component" value="Chromosome"/>
</dbReference>
<name>A0A172WVL3_STUST</name>
<dbReference type="Gene3D" id="3.40.50.880">
    <property type="match status" value="1"/>
</dbReference>
<dbReference type="PANTHER" id="PTHR42695:SF5">
    <property type="entry name" value="GLUTAMINE AMIDOTRANSFERASE YLR126C-RELATED"/>
    <property type="match status" value="1"/>
</dbReference>
<evidence type="ECO:0000313" key="2">
    <source>
        <dbReference type="EMBL" id="ANF27337.1"/>
    </source>
</evidence>
<feature type="domain" description="Glutamine amidotransferase" evidence="1">
    <location>
        <begin position="22"/>
        <end position="183"/>
    </location>
</feature>
<dbReference type="PROSITE" id="PS51273">
    <property type="entry name" value="GATASE_TYPE_1"/>
    <property type="match status" value="1"/>
</dbReference>
<proteinExistence type="predicted"/>
<dbReference type="InterPro" id="IPR029062">
    <property type="entry name" value="Class_I_gatase-like"/>
</dbReference>
<sequence>MQTALVIRFLAFEDLGSLQQILDDRGYQIETLDANLDSFAGLDPTIPDLVIVLGGPIGAFDEAKYPFLKPVLSFVEQRLQCGKKILGVCLGAQLIARALGSNVGPMEKKEIGFAPISLTDEGLQSCLESLSSGVPVLHWHGDQFEIPAGATRLAATDTCPNQAFSVGNSVLALQFHLEANPQRIEHWLVGHAGELNSIKLDPRDIRDQAQACAGELVAAAQTVFASWLDRN</sequence>
<reference evidence="2 3" key="1">
    <citation type="submission" date="2016-05" db="EMBL/GenBank/DDBJ databases">
        <title>Genome sequence of Pseudomonas stutzeri 273 and identification of the exopolysaccharide biosynthesis locus.</title>
        <authorList>
            <person name="Wu S."/>
            <person name="Sun C."/>
        </authorList>
    </citation>
    <scope>NUCLEOTIDE SEQUENCE [LARGE SCALE GENOMIC DNA]</scope>
    <source>
        <strain evidence="2 3">273</strain>
    </source>
</reference>
<dbReference type="AlphaFoldDB" id="A0A172WVL3"/>
<dbReference type="InterPro" id="IPR017926">
    <property type="entry name" value="GATASE"/>
</dbReference>
<dbReference type="EMBL" id="CP015641">
    <property type="protein sequence ID" value="ANF27337.1"/>
    <property type="molecule type" value="Genomic_DNA"/>
</dbReference>
<evidence type="ECO:0000313" key="3">
    <source>
        <dbReference type="Proteomes" id="UP000077787"/>
    </source>
</evidence>
<dbReference type="GO" id="GO:0005829">
    <property type="term" value="C:cytosol"/>
    <property type="evidence" value="ECO:0007669"/>
    <property type="project" value="TreeGrafter"/>
</dbReference>
<dbReference type="CDD" id="cd01741">
    <property type="entry name" value="GATase1_1"/>
    <property type="match status" value="1"/>
</dbReference>
<dbReference type="NCBIfam" id="NF005458">
    <property type="entry name" value="PRK07053.1"/>
    <property type="match status" value="1"/>
</dbReference>
<dbReference type="Pfam" id="PF00117">
    <property type="entry name" value="GATase"/>
    <property type="match status" value="1"/>
</dbReference>
<dbReference type="RefSeq" id="WP_064482390.1">
    <property type="nucleotide sequence ID" value="NZ_CP015641.1"/>
</dbReference>
<gene>
    <name evidence="2" type="ORF">PS273GM_20480</name>
</gene>
<protein>
    <submittedName>
        <fullName evidence="2">GMP synthase</fullName>
    </submittedName>
</protein>
<dbReference type="SUPFAM" id="SSF52317">
    <property type="entry name" value="Class I glutamine amidotransferase-like"/>
    <property type="match status" value="1"/>
</dbReference>
<evidence type="ECO:0000259" key="1">
    <source>
        <dbReference type="Pfam" id="PF00117"/>
    </source>
</evidence>